<organism evidence="1">
    <name type="scientific">uncultured Rubrobacteraceae bacterium</name>
    <dbReference type="NCBI Taxonomy" id="349277"/>
    <lineage>
        <taxon>Bacteria</taxon>
        <taxon>Bacillati</taxon>
        <taxon>Actinomycetota</taxon>
        <taxon>Rubrobacteria</taxon>
        <taxon>Rubrobacterales</taxon>
        <taxon>Rubrobacteraceae</taxon>
        <taxon>environmental samples</taxon>
    </lineage>
</organism>
<dbReference type="AlphaFoldDB" id="A0A6J4R3K7"/>
<name>A0A6J4R3K7_9ACTN</name>
<accession>A0A6J4R3K7</accession>
<feature type="non-terminal residue" evidence="1">
    <location>
        <position position="1"/>
    </location>
</feature>
<sequence length="54" mass="5880">LLYGLLGPSMHALWQPIQDVCGFMHPIALVAGEICSEVVDRRFLETGGVPSQQV</sequence>
<gene>
    <name evidence="1" type="ORF">AVDCRST_MAG58-1146</name>
</gene>
<proteinExistence type="predicted"/>
<feature type="non-terminal residue" evidence="1">
    <location>
        <position position="54"/>
    </location>
</feature>
<reference evidence="1" key="1">
    <citation type="submission" date="2020-02" db="EMBL/GenBank/DDBJ databases">
        <authorList>
            <person name="Meier V. D."/>
        </authorList>
    </citation>
    <scope>NUCLEOTIDE SEQUENCE</scope>
    <source>
        <strain evidence="1">AVDCRST_MAG58</strain>
    </source>
</reference>
<dbReference type="EMBL" id="CADCVF010000031">
    <property type="protein sequence ID" value="CAA9454646.1"/>
    <property type="molecule type" value="Genomic_DNA"/>
</dbReference>
<protein>
    <submittedName>
        <fullName evidence="1">Uncharacterized protein</fullName>
    </submittedName>
</protein>
<evidence type="ECO:0000313" key="1">
    <source>
        <dbReference type="EMBL" id="CAA9454646.1"/>
    </source>
</evidence>